<proteinExistence type="predicted"/>
<dbReference type="GO" id="GO:0016289">
    <property type="term" value="F:acyl-CoA hydrolase activity"/>
    <property type="evidence" value="ECO:0007669"/>
    <property type="project" value="UniProtKB-ARBA"/>
</dbReference>
<dbReference type="EMBL" id="CP024915">
    <property type="protein sequence ID" value="AUZ86838.1"/>
    <property type="molecule type" value="Genomic_DNA"/>
</dbReference>
<dbReference type="InterPro" id="IPR003736">
    <property type="entry name" value="PAAI_dom"/>
</dbReference>
<evidence type="ECO:0000313" key="4">
    <source>
        <dbReference type="Proteomes" id="UP000239187"/>
    </source>
</evidence>
<evidence type="ECO:0000313" key="3">
    <source>
        <dbReference type="EMBL" id="AUZ86838.1"/>
    </source>
</evidence>
<dbReference type="InterPro" id="IPR006683">
    <property type="entry name" value="Thioestr_dom"/>
</dbReference>
<feature type="domain" description="Thioesterase" evidence="2">
    <location>
        <begin position="43"/>
        <end position="121"/>
    </location>
</feature>
<dbReference type="InterPro" id="IPR029069">
    <property type="entry name" value="HotDog_dom_sf"/>
</dbReference>
<dbReference type="PANTHER" id="PTHR42856:SF1">
    <property type="entry name" value="ACYL-COENZYME A THIOESTERASE PAAI"/>
    <property type="match status" value="1"/>
</dbReference>
<gene>
    <name evidence="3" type="primary">paaD</name>
    <name evidence="3" type="ORF">CVO76_03660</name>
</gene>
<dbReference type="RefSeq" id="WP_208740709.1">
    <property type="nucleotide sequence ID" value="NZ_CP024915.1"/>
</dbReference>
<dbReference type="CDD" id="cd03443">
    <property type="entry name" value="PaaI_thioesterase"/>
    <property type="match status" value="1"/>
</dbReference>
<dbReference type="NCBIfam" id="TIGR02286">
    <property type="entry name" value="PaaD"/>
    <property type="match status" value="1"/>
</dbReference>
<reference evidence="3 4" key="1">
    <citation type="submission" date="2017-11" db="EMBL/GenBank/DDBJ databases">
        <title>Draft genome of Arthrobacter agilis strain UMCV2, a plant growth-promoting rhizobacterium and biocontrol capacity of phytopathogenic fungi.</title>
        <authorList>
            <person name="Martinez-Camara R."/>
            <person name="Santoyo G."/>
            <person name="Moreno-Hagelsieb G."/>
            <person name="Valencia-Cantero E."/>
        </authorList>
    </citation>
    <scope>NUCLEOTIDE SEQUENCE [LARGE SCALE GENOMIC DNA]</scope>
    <source>
        <strain evidence="3 4">UMCV2</strain>
    </source>
</reference>
<sequence>MPHTHPILEQDRASQWLGIDVDRALFGDAQISMTVREEMVNGFGMAHGGIIFAFADTCFALACNDPEADRDAGPATITVASGADINFVAPAFEGQTLTAVGREVSRSGRSGIYDIRVTAGHTLIAEFRGRSRTIPKHARD</sequence>
<dbReference type="NCBIfam" id="TIGR00369">
    <property type="entry name" value="unchar_dom_1"/>
    <property type="match status" value="1"/>
</dbReference>
<dbReference type="Pfam" id="PF03061">
    <property type="entry name" value="4HBT"/>
    <property type="match status" value="1"/>
</dbReference>
<dbReference type="InterPro" id="IPR011973">
    <property type="entry name" value="PaaD"/>
</dbReference>
<keyword evidence="1" id="KW-0378">Hydrolase</keyword>
<protein>
    <submittedName>
        <fullName evidence="3">Phenylacetic acid degradation protein PaaD</fullName>
    </submittedName>
</protein>
<dbReference type="PANTHER" id="PTHR42856">
    <property type="entry name" value="ACYL-COENZYME A THIOESTERASE PAAI"/>
    <property type="match status" value="1"/>
</dbReference>
<dbReference type="AlphaFoldDB" id="A0A2L0UC78"/>
<evidence type="ECO:0000259" key="2">
    <source>
        <dbReference type="Pfam" id="PF03061"/>
    </source>
</evidence>
<dbReference type="SUPFAM" id="SSF54637">
    <property type="entry name" value="Thioesterase/thiol ester dehydrase-isomerase"/>
    <property type="match status" value="1"/>
</dbReference>
<name>A0A2L0UC78_9MICC</name>
<dbReference type="InterPro" id="IPR052723">
    <property type="entry name" value="Acyl-CoA_thioesterase_PaaI"/>
</dbReference>
<accession>A0A2L0UC78</accession>
<organism evidence="3 4">
    <name type="scientific">Arthrobacter agilis</name>
    <dbReference type="NCBI Taxonomy" id="37921"/>
    <lineage>
        <taxon>Bacteria</taxon>
        <taxon>Bacillati</taxon>
        <taxon>Actinomycetota</taxon>
        <taxon>Actinomycetes</taxon>
        <taxon>Micrococcales</taxon>
        <taxon>Micrococcaceae</taxon>
        <taxon>Arthrobacter</taxon>
    </lineage>
</organism>
<evidence type="ECO:0000256" key="1">
    <source>
        <dbReference type="ARBA" id="ARBA00022801"/>
    </source>
</evidence>
<dbReference type="Gene3D" id="3.10.129.10">
    <property type="entry name" value="Hotdog Thioesterase"/>
    <property type="match status" value="1"/>
</dbReference>
<dbReference type="Proteomes" id="UP000239187">
    <property type="component" value="Chromosome"/>
</dbReference>